<feature type="DNA-binding region" description="H-T-H motif" evidence="5">
    <location>
        <begin position="32"/>
        <end position="51"/>
    </location>
</feature>
<gene>
    <name evidence="7" type="ORF">SAMN05421647_101677</name>
</gene>
<evidence type="ECO:0000256" key="4">
    <source>
        <dbReference type="ARBA" id="ARBA00023163"/>
    </source>
</evidence>
<organism evidence="7 8">
    <name type="scientific">Marinobacterium stanieri</name>
    <dbReference type="NCBI Taxonomy" id="49186"/>
    <lineage>
        <taxon>Bacteria</taxon>
        <taxon>Pseudomonadati</taxon>
        <taxon>Pseudomonadota</taxon>
        <taxon>Gammaproteobacteria</taxon>
        <taxon>Oceanospirillales</taxon>
        <taxon>Oceanospirillaceae</taxon>
        <taxon>Marinobacterium</taxon>
    </lineage>
</organism>
<dbReference type="InterPro" id="IPR036271">
    <property type="entry name" value="Tet_transcr_reg_TetR-rel_C_sf"/>
</dbReference>
<evidence type="ECO:0000256" key="5">
    <source>
        <dbReference type="PROSITE-ProRule" id="PRU00335"/>
    </source>
</evidence>
<dbReference type="PROSITE" id="PS50977">
    <property type="entry name" value="HTH_TETR_2"/>
    <property type="match status" value="1"/>
</dbReference>
<dbReference type="GO" id="GO:0000976">
    <property type="term" value="F:transcription cis-regulatory region binding"/>
    <property type="evidence" value="ECO:0007669"/>
    <property type="project" value="TreeGrafter"/>
</dbReference>
<accession>A0A1N6NZX4</accession>
<evidence type="ECO:0000313" key="8">
    <source>
        <dbReference type="Proteomes" id="UP000186895"/>
    </source>
</evidence>
<dbReference type="PANTHER" id="PTHR30055">
    <property type="entry name" value="HTH-TYPE TRANSCRIPTIONAL REGULATOR RUTR"/>
    <property type="match status" value="1"/>
</dbReference>
<dbReference type="PANTHER" id="PTHR30055:SF240">
    <property type="entry name" value="HTH-TYPE TRANSCRIPTIONAL REGULATOR ACRR"/>
    <property type="match status" value="1"/>
</dbReference>
<name>A0A1N6NZX4_9GAMM</name>
<feature type="domain" description="HTH tetR-type" evidence="6">
    <location>
        <begin position="9"/>
        <end position="69"/>
    </location>
</feature>
<evidence type="ECO:0000256" key="1">
    <source>
        <dbReference type="ARBA" id="ARBA00022491"/>
    </source>
</evidence>
<evidence type="ECO:0000256" key="3">
    <source>
        <dbReference type="ARBA" id="ARBA00023125"/>
    </source>
</evidence>
<keyword evidence="1" id="KW-0678">Repressor</keyword>
<keyword evidence="2" id="KW-0805">Transcription regulation</keyword>
<reference evidence="7 8" key="1">
    <citation type="submission" date="2017-01" db="EMBL/GenBank/DDBJ databases">
        <authorList>
            <person name="Mah S.A."/>
            <person name="Swanson W.J."/>
            <person name="Moy G.W."/>
            <person name="Vacquier V.D."/>
        </authorList>
    </citation>
    <scope>NUCLEOTIDE SEQUENCE [LARGE SCALE GENOMIC DNA]</scope>
    <source>
        <strain evidence="7 8">DSM 7027</strain>
    </source>
</reference>
<dbReference type="SUPFAM" id="SSF46689">
    <property type="entry name" value="Homeodomain-like"/>
    <property type="match status" value="1"/>
</dbReference>
<dbReference type="RefSeq" id="WP_076460792.1">
    <property type="nucleotide sequence ID" value="NZ_FTMN01000001.1"/>
</dbReference>
<dbReference type="Pfam" id="PF08361">
    <property type="entry name" value="TetR_C_2"/>
    <property type="match status" value="1"/>
</dbReference>
<dbReference type="InterPro" id="IPR001647">
    <property type="entry name" value="HTH_TetR"/>
</dbReference>
<dbReference type="InterPro" id="IPR009057">
    <property type="entry name" value="Homeodomain-like_sf"/>
</dbReference>
<dbReference type="AlphaFoldDB" id="A0A1N6NZX4"/>
<dbReference type="SUPFAM" id="SSF48498">
    <property type="entry name" value="Tetracyclin repressor-like, C-terminal domain"/>
    <property type="match status" value="1"/>
</dbReference>
<dbReference type="Proteomes" id="UP000186895">
    <property type="component" value="Unassembled WGS sequence"/>
</dbReference>
<evidence type="ECO:0000259" key="6">
    <source>
        <dbReference type="PROSITE" id="PS50977"/>
    </source>
</evidence>
<dbReference type="InterPro" id="IPR013572">
    <property type="entry name" value="Tscrpt_reg_MAATS_C"/>
</dbReference>
<evidence type="ECO:0000256" key="2">
    <source>
        <dbReference type="ARBA" id="ARBA00023015"/>
    </source>
</evidence>
<proteinExistence type="predicted"/>
<keyword evidence="8" id="KW-1185">Reference proteome</keyword>
<sequence length="217" mass="24591">MRRTREEAAATRLAIMEKGLELFSEQGVAATRLSDIAKSAGFTRGAIYWHFRNKWDLFDAICEHYSQPFKQLSDASLSDQEQDPLGKLRELLVSILQKIEVDLSFRRMMLMFIRESSGIGEREVSDPVARFMNYQHQRRLSVIRNGIRRGQLPVNVDPEAASWLIKAMVDGFVSSWLQRASYFSISSNADVFVDTVIASLSALQPVPDSVDDEVCVL</sequence>
<dbReference type="Gene3D" id="1.10.357.10">
    <property type="entry name" value="Tetracycline Repressor, domain 2"/>
    <property type="match status" value="1"/>
</dbReference>
<dbReference type="InterPro" id="IPR050109">
    <property type="entry name" value="HTH-type_TetR-like_transc_reg"/>
</dbReference>
<dbReference type="STRING" id="49186.SAMN05421647_101677"/>
<evidence type="ECO:0000313" key="7">
    <source>
        <dbReference type="EMBL" id="SIP97619.1"/>
    </source>
</evidence>
<dbReference type="PRINTS" id="PR00455">
    <property type="entry name" value="HTHTETR"/>
</dbReference>
<keyword evidence="3 5" id="KW-0238">DNA-binding</keyword>
<keyword evidence="4" id="KW-0804">Transcription</keyword>
<dbReference type="Pfam" id="PF00440">
    <property type="entry name" value="TetR_N"/>
    <property type="match status" value="1"/>
</dbReference>
<dbReference type="GO" id="GO:0003700">
    <property type="term" value="F:DNA-binding transcription factor activity"/>
    <property type="evidence" value="ECO:0007669"/>
    <property type="project" value="TreeGrafter"/>
</dbReference>
<dbReference type="EMBL" id="FTMN01000001">
    <property type="protein sequence ID" value="SIP97619.1"/>
    <property type="molecule type" value="Genomic_DNA"/>
</dbReference>
<dbReference type="eggNOG" id="COG1309">
    <property type="taxonomic scope" value="Bacteria"/>
</dbReference>
<protein>
    <submittedName>
        <fullName evidence="7">Transcriptional regulator, TetR family</fullName>
    </submittedName>
</protein>